<sequence length="796" mass="89435">MLKNYIKIALRSLKRRKMYSLINIIGLSTGLACAAFIFNWVSSEFSYDQHFAKKDQLYRVVAEGGVGTDRWHQSVTSLPLGPTMVADFPEVKASATFAKNDAIVEKGELKFVEDYIVFTNPSFFEVFDYHLLQGNEETALSAPYQVVLTESMAKKYFGEENPVGQSLKIYQYDPDGRGIDYEVTGVIADPPQASHFTFNILGSLQTIESVAGGELQNWGNNSYHTYVLLDEGASPEALEKKLPGMADTHMGEMMEEYDLYYRFYLQPITSIYLHSHLMYEFKANGKLAHVWIFSAIGVFILLLAGINYVNLSTSFLLERARETGVRKVLGAMRQQLIWQHLTETLLLTLLSMIFAGLLIEVFKPLFYQLSGKEFILFDRLSVALQLLLLCLPLGFVAGYFPARRLARLNTISSLKGTLSQTGRSATRSILVTFQFAITLMILVGLVVVTQQLKFVQSKDLGYDHNNLMVLRVNGNEDVRNGYLAFREELMSHANIQQVASSGSMITNGLGNGNGRVQYEDGEVRFEKLYRLPVDFDYLDTYGIELLAGRNFSPEINSDSTQAFLINEKAAKAYGWSPEEAIDKELVYSGRKGKIIGVTKNFHFNSLRHQIEPLGMYVQTNFSRITIKGKDAEALFAVAEKAWKKHFPSAIFDYTFQDQALLNSYGDDQRFAKIVNIFSVISLLIALLGLFGLVGYTVSRKTKEIGIRKVLGASANQIIAMISGDFLRLIVIAAAIALPVAWWIMTRWLNEFPYRVEMEVWFFMAAGAIVALLALAVIVVQTLRASLTNPVDVLKEE</sequence>
<feature type="domain" description="MacB-like periplasmic core" evidence="8">
    <location>
        <begin position="20"/>
        <end position="242"/>
    </location>
</feature>
<dbReference type="AlphaFoldDB" id="L8JZ08"/>
<evidence type="ECO:0000313" key="10">
    <source>
        <dbReference type="Proteomes" id="UP000011135"/>
    </source>
</evidence>
<evidence type="ECO:0000256" key="2">
    <source>
        <dbReference type="ARBA" id="ARBA00022475"/>
    </source>
</evidence>
<evidence type="ECO:0000259" key="8">
    <source>
        <dbReference type="Pfam" id="PF12704"/>
    </source>
</evidence>
<feature type="transmembrane region" description="Helical" evidence="6">
    <location>
        <begin position="341"/>
        <end position="362"/>
    </location>
</feature>
<evidence type="ECO:0000256" key="4">
    <source>
        <dbReference type="ARBA" id="ARBA00022989"/>
    </source>
</evidence>
<dbReference type="Pfam" id="PF02687">
    <property type="entry name" value="FtsX"/>
    <property type="match status" value="2"/>
</dbReference>
<evidence type="ECO:0000256" key="6">
    <source>
        <dbReference type="SAM" id="Phobius"/>
    </source>
</evidence>
<feature type="domain" description="ABC3 transporter permease C-terminal" evidence="7">
    <location>
        <begin position="295"/>
        <end position="409"/>
    </location>
</feature>
<dbReference type="GO" id="GO:0022857">
    <property type="term" value="F:transmembrane transporter activity"/>
    <property type="evidence" value="ECO:0007669"/>
    <property type="project" value="TreeGrafter"/>
</dbReference>
<reference evidence="9 10" key="1">
    <citation type="submission" date="2012-12" db="EMBL/GenBank/DDBJ databases">
        <title>Genome assembly of Fulvivirga imtechensis AK7.</title>
        <authorList>
            <person name="Nupur N."/>
            <person name="Khatri I."/>
            <person name="Kumar R."/>
            <person name="Subramanian S."/>
            <person name="Pinnaka A."/>
        </authorList>
    </citation>
    <scope>NUCLEOTIDE SEQUENCE [LARGE SCALE GENOMIC DNA]</scope>
    <source>
        <strain evidence="9 10">AK7</strain>
    </source>
</reference>
<organism evidence="9 10">
    <name type="scientific">Fulvivirga imtechensis AK7</name>
    <dbReference type="NCBI Taxonomy" id="1237149"/>
    <lineage>
        <taxon>Bacteria</taxon>
        <taxon>Pseudomonadati</taxon>
        <taxon>Bacteroidota</taxon>
        <taxon>Cytophagia</taxon>
        <taxon>Cytophagales</taxon>
        <taxon>Fulvivirgaceae</taxon>
        <taxon>Fulvivirga</taxon>
    </lineage>
</organism>
<evidence type="ECO:0000259" key="7">
    <source>
        <dbReference type="Pfam" id="PF02687"/>
    </source>
</evidence>
<proteinExistence type="predicted"/>
<feature type="transmembrane region" description="Helical" evidence="6">
    <location>
        <begin position="759"/>
        <end position="779"/>
    </location>
</feature>
<feature type="transmembrane region" description="Helical" evidence="6">
    <location>
        <begin position="725"/>
        <end position="744"/>
    </location>
</feature>
<comment type="caution">
    <text evidence="9">The sequence shown here is derived from an EMBL/GenBank/DDBJ whole genome shotgun (WGS) entry which is preliminary data.</text>
</comment>
<dbReference type="eggNOG" id="COG0577">
    <property type="taxonomic scope" value="Bacteria"/>
</dbReference>
<keyword evidence="3 6" id="KW-0812">Transmembrane</keyword>
<name>L8JZ08_9BACT</name>
<dbReference type="GO" id="GO:0005886">
    <property type="term" value="C:plasma membrane"/>
    <property type="evidence" value="ECO:0007669"/>
    <property type="project" value="UniProtKB-SubCell"/>
</dbReference>
<feature type="transmembrane region" description="Helical" evidence="6">
    <location>
        <begin position="429"/>
        <end position="448"/>
    </location>
</feature>
<evidence type="ECO:0008006" key="11">
    <source>
        <dbReference type="Google" id="ProtNLM"/>
    </source>
</evidence>
<comment type="subcellular location">
    <subcellularLocation>
        <location evidence="1">Cell membrane</location>
        <topology evidence="1">Multi-pass membrane protein</topology>
    </subcellularLocation>
</comment>
<dbReference type="OrthoDB" id="916504at2"/>
<dbReference type="PANTHER" id="PTHR30572">
    <property type="entry name" value="MEMBRANE COMPONENT OF TRANSPORTER-RELATED"/>
    <property type="match status" value="1"/>
</dbReference>
<keyword evidence="2" id="KW-1003">Cell membrane</keyword>
<dbReference type="InterPro" id="IPR050250">
    <property type="entry name" value="Macrolide_Exporter_MacB"/>
</dbReference>
<feature type="domain" description="MacB-like periplasmic core" evidence="8">
    <location>
        <begin position="436"/>
        <end position="639"/>
    </location>
</feature>
<feature type="transmembrane region" description="Helical" evidence="6">
    <location>
        <begin position="290"/>
        <end position="311"/>
    </location>
</feature>
<keyword evidence="4 6" id="KW-1133">Transmembrane helix</keyword>
<gene>
    <name evidence="9" type="ORF">C900_00840</name>
</gene>
<keyword evidence="10" id="KW-1185">Reference proteome</keyword>
<evidence type="ECO:0000313" key="9">
    <source>
        <dbReference type="EMBL" id="ELR72879.1"/>
    </source>
</evidence>
<dbReference type="Pfam" id="PF12704">
    <property type="entry name" value="MacB_PCD"/>
    <property type="match status" value="2"/>
</dbReference>
<dbReference type="InterPro" id="IPR003838">
    <property type="entry name" value="ABC3_permease_C"/>
</dbReference>
<dbReference type="EMBL" id="AMZN01000014">
    <property type="protein sequence ID" value="ELR72879.1"/>
    <property type="molecule type" value="Genomic_DNA"/>
</dbReference>
<feature type="transmembrane region" description="Helical" evidence="6">
    <location>
        <begin position="21"/>
        <end position="41"/>
    </location>
</feature>
<evidence type="ECO:0000256" key="3">
    <source>
        <dbReference type="ARBA" id="ARBA00022692"/>
    </source>
</evidence>
<dbReference type="PANTHER" id="PTHR30572:SF18">
    <property type="entry name" value="ABC-TYPE MACROLIDE FAMILY EXPORT SYSTEM PERMEASE COMPONENT 2"/>
    <property type="match status" value="1"/>
</dbReference>
<feature type="transmembrane region" description="Helical" evidence="6">
    <location>
        <begin position="382"/>
        <end position="402"/>
    </location>
</feature>
<evidence type="ECO:0000256" key="1">
    <source>
        <dbReference type="ARBA" id="ARBA00004651"/>
    </source>
</evidence>
<feature type="transmembrane region" description="Helical" evidence="6">
    <location>
        <begin position="676"/>
        <end position="698"/>
    </location>
</feature>
<keyword evidence="5 6" id="KW-0472">Membrane</keyword>
<accession>L8JZ08</accession>
<dbReference type="STRING" id="1237149.C900_00840"/>
<dbReference type="Proteomes" id="UP000011135">
    <property type="component" value="Unassembled WGS sequence"/>
</dbReference>
<dbReference type="InterPro" id="IPR025857">
    <property type="entry name" value="MacB_PCD"/>
</dbReference>
<feature type="domain" description="ABC3 transporter permease C-terminal" evidence="7">
    <location>
        <begin position="675"/>
        <end position="788"/>
    </location>
</feature>
<evidence type="ECO:0000256" key="5">
    <source>
        <dbReference type="ARBA" id="ARBA00023136"/>
    </source>
</evidence>
<dbReference type="PROSITE" id="PS51257">
    <property type="entry name" value="PROKAR_LIPOPROTEIN"/>
    <property type="match status" value="1"/>
</dbReference>
<dbReference type="RefSeq" id="WP_009578539.1">
    <property type="nucleotide sequence ID" value="NZ_AMZN01000014.1"/>
</dbReference>
<protein>
    <recommendedName>
        <fullName evidence="11">ABC transporter permease</fullName>
    </recommendedName>
</protein>